<sequence>MIIAGRNTDKGAAAVQRIRSEVPQSLVDFALLDLASLSSISQFCRRLQDTHGCVDLLINNAAVMAPPQRCSTEDGFELQFGTNYLGHFALTAQLLPLLRAAPQPRVVTVSSVAARSGKISFDDLQSEHAYRPMSAYAQSKLACLLFSIELQRRSQAMGWNIRSIGAHPGVSRTDLIANGAGAQSAAGLLRRYFWFLFQPVEQGALPILYAATAEEAEAGAYYGPDKLGETRGFPAPARVPRQALDRGVAERLWQVSEQLAGVRFT</sequence>
<dbReference type="InterPro" id="IPR036291">
    <property type="entry name" value="NAD(P)-bd_dom_sf"/>
</dbReference>
<accession>A0AAI9IHW0</accession>
<dbReference type="GO" id="GO:0016491">
    <property type="term" value="F:oxidoreductase activity"/>
    <property type="evidence" value="ECO:0007669"/>
    <property type="project" value="UniProtKB-KW"/>
</dbReference>
<evidence type="ECO:0000313" key="2">
    <source>
        <dbReference type="EMBL" id="EOA06118.1"/>
    </source>
</evidence>
<dbReference type="AlphaFoldDB" id="A0AAI9IHW0"/>
<dbReference type="EMBL" id="AEEC02000004">
    <property type="protein sequence ID" value="EOA06118.1"/>
    <property type="molecule type" value="Genomic_DNA"/>
</dbReference>
<name>A0AAI9IHW0_9BURK</name>
<protein>
    <submittedName>
        <fullName evidence="2">Short-chain dehydrogenase</fullName>
    </submittedName>
</protein>
<reference evidence="2 3" key="1">
    <citation type="journal article" date="2013" name="Front. Microbiol.">
        <title>The genome of the endophytic bacterium H. frisingense GSF30(T) identifies diverse strategies in the Herbaspirillum genus to interact with plants.</title>
        <authorList>
            <person name="Straub D."/>
            <person name="Rothballer M."/>
            <person name="Hartmann A."/>
            <person name="Ludewig U."/>
        </authorList>
    </citation>
    <scope>NUCLEOTIDE SEQUENCE [LARGE SCALE GENOMIC DNA]</scope>
    <source>
        <strain evidence="2 3">GSF30</strain>
    </source>
</reference>
<dbReference type="Pfam" id="PF00106">
    <property type="entry name" value="adh_short"/>
    <property type="match status" value="1"/>
</dbReference>
<evidence type="ECO:0000313" key="3">
    <source>
        <dbReference type="Proteomes" id="UP000006772"/>
    </source>
</evidence>
<comment type="caution">
    <text evidence="2">The sequence shown here is derived from an EMBL/GenBank/DDBJ whole genome shotgun (WGS) entry which is preliminary data.</text>
</comment>
<dbReference type="NCBIfam" id="NF004846">
    <property type="entry name" value="PRK06197.1"/>
    <property type="match status" value="1"/>
</dbReference>
<dbReference type="InterPro" id="IPR002347">
    <property type="entry name" value="SDR_fam"/>
</dbReference>
<keyword evidence="1" id="KW-0560">Oxidoreductase</keyword>
<dbReference type="Proteomes" id="UP000006772">
    <property type="component" value="Unassembled WGS sequence"/>
</dbReference>
<evidence type="ECO:0000256" key="1">
    <source>
        <dbReference type="ARBA" id="ARBA00023002"/>
    </source>
</evidence>
<proteinExistence type="predicted"/>
<gene>
    <name evidence="2" type="ORF">HFRIS_004738</name>
</gene>
<dbReference type="PANTHER" id="PTHR43157">
    <property type="entry name" value="PHOSPHATIDYLINOSITOL-GLYCAN BIOSYNTHESIS CLASS F PROTEIN-RELATED"/>
    <property type="match status" value="1"/>
</dbReference>
<dbReference type="PANTHER" id="PTHR43157:SF31">
    <property type="entry name" value="PHOSPHATIDYLINOSITOL-GLYCAN BIOSYNTHESIS CLASS F PROTEIN"/>
    <property type="match status" value="1"/>
</dbReference>
<dbReference type="Gene3D" id="3.40.50.720">
    <property type="entry name" value="NAD(P)-binding Rossmann-like Domain"/>
    <property type="match status" value="1"/>
</dbReference>
<dbReference type="NCBIfam" id="NF004513">
    <property type="entry name" value="PRK05854.1"/>
    <property type="match status" value="1"/>
</dbReference>
<organism evidence="2 3">
    <name type="scientific">Herbaspirillum frisingense GSF30</name>
    <dbReference type="NCBI Taxonomy" id="864073"/>
    <lineage>
        <taxon>Bacteria</taxon>
        <taxon>Pseudomonadati</taxon>
        <taxon>Pseudomonadota</taxon>
        <taxon>Betaproteobacteria</taxon>
        <taxon>Burkholderiales</taxon>
        <taxon>Oxalobacteraceae</taxon>
        <taxon>Herbaspirillum</taxon>
    </lineage>
</organism>
<dbReference type="SUPFAM" id="SSF51735">
    <property type="entry name" value="NAD(P)-binding Rossmann-fold domains"/>
    <property type="match status" value="1"/>
</dbReference>